<feature type="region of interest" description="Disordered" evidence="1">
    <location>
        <begin position="141"/>
        <end position="206"/>
    </location>
</feature>
<protein>
    <submittedName>
        <fullName evidence="3">Uncharacterized protein</fullName>
    </submittedName>
</protein>
<keyword evidence="4" id="KW-1185">Reference proteome</keyword>
<evidence type="ECO:0000256" key="1">
    <source>
        <dbReference type="SAM" id="MobiDB-lite"/>
    </source>
</evidence>
<dbReference type="EMBL" id="JABBNU010000003">
    <property type="protein sequence ID" value="NMM47999.1"/>
    <property type="molecule type" value="Genomic_DNA"/>
</dbReference>
<dbReference type="Proteomes" id="UP000559010">
    <property type="component" value="Unassembled WGS sequence"/>
</dbReference>
<keyword evidence="2" id="KW-0472">Membrane</keyword>
<sequence>MNLNESNIIDDYLMGNMSAVDRMAFEQKMAGDQELQREVSMQKDIIKSLEQARVQQLKARLNSITVSNTTWYQSTFGKITIGISILAAIIIGSWLLFSDDNQSADVQLSDSIASQEQTISPIDKSTESNVDAIEKVEEVIAEETQEQTSIVTPTPEKEESKKDNNDQSKIAEKKQPVTKEETQSNIEPSVDSKTETQKSDTSEEVNSYNPYRLVEIETTKGSNFDFHYKFYNNKLSLYGDFGGEKPYEILEVNNENVRGLFLYYDGKFFELDTTHNTIPLTALDNVGVIQNLMEIKNNK</sequence>
<proteinExistence type="predicted"/>
<evidence type="ECO:0000256" key="2">
    <source>
        <dbReference type="SAM" id="Phobius"/>
    </source>
</evidence>
<accession>A0A848J127</accession>
<dbReference type="AlphaFoldDB" id="A0A848J127"/>
<keyword evidence="2" id="KW-1133">Transmembrane helix</keyword>
<name>A0A848J127_9BACT</name>
<keyword evidence="2" id="KW-0812">Transmembrane</keyword>
<reference evidence="3 4" key="1">
    <citation type="submission" date="2020-04" db="EMBL/GenBank/DDBJ databases">
        <title>Flammeovirgaceae bacterium KN852 isolated from deep sea.</title>
        <authorList>
            <person name="Zhang D.-C."/>
        </authorList>
    </citation>
    <scope>NUCLEOTIDE SEQUENCE [LARGE SCALE GENOMIC DNA]</scope>
    <source>
        <strain evidence="3 4">KN852</strain>
    </source>
</reference>
<evidence type="ECO:0000313" key="4">
    <source>
        <dbReference type="Proteomes" id="UP000559010"/>
    </source>
</evidence>
<organism evidence="3 4">
    <name type="scientific">Marinigracilibium pacificum</name>
    <dbReference type="NCBI Taxonomy" id="2729599"/>
    <lineage>
        <taxon>Bacteria</taxon>
        <taxon>Pseudomonadati</taxon>
        <taxon>Bacteroidota</taxon>
        <taxon>Cytophagia</taxon>
        <taxon>Cytophagales</taxon>
        <taxon>Flammeovirgaceae</taxon>
        <taxon>Marinigracilibium</taxon>
    </lineage>
</organism>
<dbReference type="RefSeq" id="WP_169679078.1">
    <property type="nucleotide sequence ID" value="NZ_JABBNU010000003.1"/>
</dbReference>
<gene>
    <name evidence="3" type="ORF">HH304_06270</name>
</gene>
<evidence type="ECO:0000313" key="3">
    <source>
        <dbReference type="EMBL" id="NMM47999.1"/>
    </source>
</evidence>
<feature type="transmembrane region" description="Helical" evidence="2">
    <location>
        <begin position="79"/>
        <end position="97"/>
    </location>
</feature>
<feature type="compositionally biased region" description="Basic and acidic residues" evidence="1">
    <location>
        <begin position="190"/>
        <end position="201"/>
    </location>
</feature>
<comment type="caution">
    <text evidence="3">The sequence shown here is derived from an EMBL/GenBank/DDBJ whole genome shotgun (WGS) entry which is preliminary data.</text>
</comment>
<feature type="compositionally biased region" description="Basic and acidic residues" evidence="1">
    <location>
        <begin position="155"/>
        <end position="182"/>
    </location>
</feature>